<name>A0ABR3D1Z6_NEUIN</name>
<evidence type="ECO:0000256" key="1">
    <source>
        <dbReference type="SAM" id="Phobius"/>
    </source>
</evidence>
<keyword evidence="1" id="KW-0812">Transmembrane</keyword>
<keyword evidence="1" id="KW-1133">Transmembrane helix</keyword>
<accession>A0ABR3D1Z6</accession>
<reference evidence="2 3" key="1">
    <citation type="submission" date="2023-09" db="EMBL/GenBank/DDBJ databases">
        <title>Multi-omics analysis of a traditional fermented food reveals byproduct-associated fungal strains for waste-to-food upcycling.</title>
        <authorList>
            <consortium name="Lawrence Berkeley National Laboratory"/>
            <person name="Rekdal V.M."/>
            <person name="Villalobos-Escobedo J.M."/>
            <person name="Rodriguez-Valeron N."/>
            <person name="Garcia M.O."/>
            <person name="Vasquez D.P."/>
            <person name="Damayanti I."/>
            <person name="Sorensen P.M."/>
            <person name="Baidoo E.E."/>
            <person name="De Carvalho A.C."/>
            <person name="Riley R."/>
            <person name="Lipzen A."/>
            <person name="He G."/>
            <person name="Yan M."/>
            <person name="Haridas S."/>
            <person name="Daum C."/>
            <person name="Yoshinaga Y."/>
            <person name="Ng V."/>
            <person name="Grigoriev I.V."/>
            <person name="Munk R."/>
            <person name="Nuraida L."/>
            <person name="Wijaya C.H."/>
            <person name="Morales P.-C."/>
            <person name="Keasling J.D."/>
        </authorList>
    </citation>
    <scope>NUCLEOTIDE SEQUENCE [LARGE SCALE GENOMIC DNA]</scope>
    <source>
        <strain evidence="2 3">FGSC 2613</strain>
    </source>
</reference>
<evidence type="ECO:0000313" key="2">
    <source>
        <dbReference type="EMBL" id="KAL0466721.1"/>
    </source>
</evidence>
<dbReference type="Proteomes" id="UP001451303">
    <property type="component" value="Unassembled WGS sequence"/>
</dbReference>
<feature type="transmembrane region" description="Helical" evidence="1">
    <location>
        <begin position="20"/>
        <end position="44"/>
    </location>
</feature>
<keyword evidence="3" id="KW-1185">Reference proteome</keyword>
<sequence>MLMRFSFPGCSDRLEINSQAGFRLFFFFLSFHSHLFGSIPLLLLPRRESRSGPIRSHLSSADR</sequence>
<evidence type="ECO:0000313" key="3">
    <source>
        <dbReference type="Proteomes" id="UP001451303"/>
    </source>
</evidence>
<gene>
    <name evidence="2" type="ORF">QR685DRAFT_105196</name>
</gene>
<dbReference type="EMBL" id="JAVLET010000012">
    <property type="protein sequence ID" value="KAL0466721.1"/>
    <property type="molecule type" value="Genomic_DNA"/>
</dbReference>
<proteinExistence type="predicted"/>
<keyword evidence="1" id="KW-0472">Membrane</keyword>
<organism evidence="2 3">
    <name type="scientific">Neurospora intermedia</name>
    <dbReference type="NCBI Taxonomy" id="5142"/>
    <lineage>
        <taxon>Eukaryota</taxon>
        <taxon>Fungi</taxon>
        <taxon>Dikarya</taxon>
        <taxon>Ascomycota</taxon>
        <taxon>Pezizomycotina</taxon>
        <taxon>Sordariomycetes</taxon>
        <taxon>Sordariomycetidae</taxon>
        <taxon>Sordariales</taxon>
        <taxon>Sordariaceae</taxon>
        <taxon>Neurospora</taxon>
    </lineage>
</organism>
<comment type="caution">
    <text evidence="2">The sequence shown here is derived from an EMBL/GenBank/DDBJ whole genome shotgun (WGS) entry which is preliminary data.</text>
</comment>
<protein>
    <submittedName>
        <fullName evidence="2">Uncharacterized protein</fullName>
    </submittedName>
</protein>